<feature type="region of interest" description="Disordered" evidence="1">
    <location>
        <begin position="1"/>
        <end position="24"/>
    </location>
</feature>
<dbReference type="Proteomes" id="UP001165121">
    <property type="component" value="Unassembled WGS sequence"/>
</dbReference>
<dbReference type="AlphaFoldDB" id="A0A9W6TKF0"/>
<protein>
    <submittedName>
        <fullName evidence="3">Unnamed protein product</fullName>
    </submittedName>
</protein>
<comment type="caution">
    <text evidence="3">The sequence shown here is derived from an EMBL/GenBank/DDBJ whole genome shotgun (WGS) entry which is preliminary data.</text>
</comment>
<feature type="compositionally biased region" description="Basic and acidic residues" evidence="1">
    <location>
        <begin position="112"/>
        <end position="130"/>
    </location>
</feature>
<dbReference type="PANTHER" id="PTHR45660:SF13">
    <property type="entry name" value="HISTONE-LYSINE N-METHYLTRANSFERASE SETMAR"/>
    <property type="match status" value="1"/>
</dbReference>
<evidence type="ECO:0000313" key="3">
    <source>
        <dbReference type="EMBL" id="GMF15893.1"/>
    </source>
</evidence>
<dbReference type="InterPro" id="IPR046341">
    <property type="entry name" value="SET_dom_sf"/>
</dbReference>
<dbReference type="SMART" id="SM00317">
    <property type="entry name" value="SET"/>
    <property type="match status" value="1"/>
</dbReference>
<proteinExistence type="predicted"/>
<gene>
    <name evidence="3" type="ORF">Pfra01_000060800</name>
</gene>
<dbReference type="Pfam" id="PF00856">
    <property type="entry name" value="SET"/>
    <property type="match status" value="1"/>
</dbReference>
<dbReference type="InterPro" id="IPR001214">
    <property type="entry name" value="SET_dom"/>
</dbReference>
<dbReference type="GO" id="GO:0042054">
    <property type="term" value="F:histone methyltransferase activity"/>
    <property type="evidence" value="ECO:0007669"/>
    <property type="project" value="TreeGrafter"/>
</dbReference>
<dbReference type="PANTHER" id="PTHR45660">
    <property type="entry name" value="HISTONE-LYSINE N-METHYLTRANSFERASE SETMAR"/>
    <property type="match status" value="1"/>
</dbReference>
<sequence length="517" mass="57894">MEGASARQQEGTFHDKVNDEEDVNPDVDDVARATSMETSDELVCPVEVIDLTNLSVSGAASEESTSSSFEILESNSFTLRAMRYTQPPSSVVVLLSSDADAEEQSFVESSQYEEKMHAKDDNMESSTKGDDKINSGDFGCAVCDCCEDDCGCDDCSNKSAANKAVKWPESVVQIRHVENPDQLQIEDVGAVDWYPCTGSCQPETCTNALLDLFCAGNNCRVGPFCGNRPRELPGGLVLREALQGIGVFASQYFPPGTIMGEYTGVLTHHDYESNRVRISDYVICLQTKSVRRETLYIEALNRGAISRFMNRSCEPNGYFFEVNNRRKVAVVVVSIEEIAPEDEITVDYGDLWFRCNCETASCRGEITESNTEGILRYPFVVTGVKMRYSVRSFGTVQGKTCPGAFIHRLSVRTSALPMDGTFWVFCRLCGDVKVQDYAWSRKDLALPARQIINEKFFRSRTGQNVRKRYWQAPRDGICNDDEEEDPRDEVGFLESCLRRTELEMCGTPDRKLLMRLH</sequence>
<feature type="compositionally biased region" description="Polar residues" evidence="1">
    <location>
        <begin position="1"/>
        <end position="11"/>
    </location>
</feature>
<accession>A0A9W6TKF0</accession>
<dbReference type="Gene3D" id="2.170.270.10">
    <property type="entry name" value="SET domain"/>
    <property type="match status" value="1"/>
</dbReference>
<name>A0A9W6TKF0_9STRA</name>
<dbReference type="OrthoDB" id="127340at2759"/>
<evidence type="ECO:0000256" key="1">
    <source>
        <dbReference type="SAM" id="MobiDB-lite"/>
    </source>
</evidence>
<dbReference type="InterPro" id="IPR051357">
    <property type="entry name" value="H3K9_HMTase_SUVAR3-9"/>
</dbReference>
<feature type="region of interest" description="Disordered" evidence="1">
    <location>
        <begin position="104"/>
        <end position="130"/>
    </location>
</feature>
<reference evidence="3" key="1">
    <citation type="submission" date="2023-04" db="EMBL/GenBank/DDBJ databases">
        <title>Phytophthora fragariaefolia NBRC 109709.</title>
        <authorList>
            <person name="Ichikawa N."/>
            <person name="Sato H."/>
            <person name="Tonouchi N."/>
        </authorList>
    </citation>
    <scope>NUCLEOTIDE SEQUENCE</scope>
    <source>
        <strain evidence="3">NBRC 109709</strain>
    </source>
</reference>
<dbReference type="PROSITE" id="PS50280">
    <property type="entry name" value="SET"/>
    <property type="match status" value="1"/>
</dbReference>
<evidence type="ECO:0000259" key="2">
    <source>
        <dbReference type="PROSITE" id="PS50280"/>
    </source>
</evidence>
<organism evidence="3 4">
    <name type="scientific">Phytophthora fragariaefolia</name>
    <dbReference type="NCBI Taxonomy" id="1490495"/>
    <lineage>
        <taxon>Eukaryota</taxon>
        <taxon>Sar</taxon>
        <taxon>Stramenopiles</taxon>
        <taxon>Oomycota</taxon>
        <taxon>Peronosporomycetes</taxon>
        <taxon>Peronosporales</taxon>
        <taxon>Peronosporaceae</taxon>
        <taxon>Phytophthora</taxon>
    </lineage>
</organism>
<feature type="domain" description="SET" evidence="2">
    <location>
        <begin position="217"/>
        <end position="349"/>
    </location>
</feature>
<dbReference type="EMBL" id="BSXT01000043">
    <property type="protein sequence ID" value="GMF15893.1"/>
    <property type="molecule type" value="Genomic_DNA"/>
</dbReference>
<dbReference type="GO" id="GO:0003690">
    <property type="term" value="F:double-stranded DNA binding"/>
    <property type="evidence" value="ECO:0007669"/>
    <property type="project" value="TreeGrafter"/>
</dbReference>
<keyword evidence="4" id="KW-1185">Reference proteome</keyword>
<dbReference type="SUPFAM" id="SSF82199">
    <property type="entry name" value="SET domain"/>
    <property type="match status" value="1"/>
</dbReference>
<evidence type="ECO:0000313" key="4">
    <source>
        <dbReference type="Proteomes" id="UP001165121"/>
    </source>
</evidence>